<dbReference type="AlphaFoldDB" id="A0A9Q8T2K5"/>
<gene>
    <name evidence="2" type="ORF">CLUP02_13561</name>
</gene>
<organism evidence="2 3">
    <name type="scientific">Colletotrichum lupini</name>
    <dbReference type="NCBI Taxonomy" id="145971"/>
    <lineage>
        <taxon>Eukaryota</taxon>
        <taxon>Fungi</taxon>
        <taxon>Dikarya</taxon>
        <taxon>Ascomycota</taxon>
        <taxon>Pezizomycotina</taxon>
        <taxon>Sordariomycetes</taxon>
        <taxon>Hypocreomycetidae</taxon>
        <taxon>Glomerellales</taxon>
        <taxon>Glomerellaceae</taxon>
        <taxon>Colletotrichum</taxon>
        <taxon>Colletotrichum acutatum species complex</taxon>
    </lineage>
</organism>
<proteinExistence type="predicted"/>
<accession>A0A9Q8T2K5</accession>
<dbReference type="RefSeq" id="XP_049149645.1">
    <property type="nucleotide sequence ID" value="XM_049292499.1"/>
</dbReference>
<protein>
    <submittedName>
        <fullName evidence="2">Uncharacterized protein</fullName>
    </submittedName>
</protein>
<keyword evidence="3" id="KW-1185">Reference proteome</keyword>
<feature type="region of interest" description="Disordered" evidence="1">
    <location>
        <begin position="280"/>
        <end position="302"/>
    </location>
</feature>
<sequence>MKHWLGSPWGRTLQPLAGENRANLDLTSGPATILFSLRFARGSLRTSVGQLAGAVLHSDHDQRLQKLSRLLSCAYTVPYCDSIHTPSARWLGERQPTTVRHAQLDFLGVLGSNFEDEANATFEDNNAASLSAEQYEEYFMPPGLPRLENTWIRNPPCPLCRSSEVQVRAKTMFEHLQLLFTNNEPTEYFRLVTEHYPRWSAIATHQKKRFKDSLRGAIVAPSSPPQFNFSDKQDQARFKLTVVCARCPPRCVPISSPTGTPRSTWVHPNGSDIWNPHIAPINTPAPSRHHRAVQPMPRHRGRTGWASPPVVLSLTFALQPVPTFGTTRMKATIPLLLLIKTECYLALLIHSRSAL</sequence>
<dbReference type="Proteomes" id="UP000830671">
    <property type="component" value="Chromosome 7"/>
</dbReference>
<dbReference type="GeneID" id="73347509"/>
<evidence type="ECO:0000313" key="3">
    <source>
        <dbReference type="Proteomes" id="UP000830671"/>
    </source>
</evidence>
<feature type="compositionally biased region" description="Basic residues" evidence="1">
    <location>
        <begin position="287"/>
        <end position="302"/>
    </location>
</feature>
<reference evidence="2" key="1">
    <citation type="journal article" date="2021" name="Mol. Plant Microbe Interact.">
        <title>Complete Genome Sequence of the Plant-Pathogenic Fungus Colletotrichum lupini.</title>
        <authorList>
            <person name="Baroncelli R."/>
            <person name="Pensec F."/>
            <person name="Da Lio D."/>
            <person name="Boufleur T."/>
            <person name="Vicente I."/>
            <person name="Sarrocco S."/>
            <person name="Picot A."/>
            <person name="Baraldi E."/>
            <person name="Sukno S."/>
            <person name="Thon M."/>
            <person name="Le Floch G."/>
        </authorList>
    </citation>
    <scope>NUCLEOTIDE SEQUENCE</scope>
    <source>
        <strain evidence="2">IMI 504893</strain>
    </source>
</reference>
<evidence type="ECO:0000313" key="2">
    <source>
        <dbReference type="EMBL" id="UQC88039.1"/>
    </source>
</evidence>
<dbReference type="KEGG" id="clup:CLUP02_13561"/>
<evidence type="ECO:0000256" key="1">
    <source>
        <dbReference type="SAM" id="MobiDB-lite"/>
    </source>
</evidence>
<name>A0A9Q8T2K5_9PEZI</name>
<dbReference type="EMBL" id="CP019479">
    <property type="protein sequence ID" value="UQC88039.1"/>
    <property type="molecule type" value="Genomic_DNA"/>
</dbReference>